<accession>A0A417XZJ6</accession>
<feature type="chain" id="PRO_5038642590" evidence="2">
    <location>
        <begin position="26"/>
        <end position="186"/>
    </location>
</feature>
<dbReference type="AlphaFoldDB" id="A0A417XZJ6"/>
<dbReference type="Proteomes" id="UP000283644">
    <property type="component" value="Unassembled WGS sequence"/>
</dbReference>
<dbReference type="PROSITE" id="PS51257">
    <property type="entry name" value="PROKAR_LIPOPROTEIN"/>
    <property type="match status" value="1"/>
</dbReference>
<name>A0A417XZJ6_9ACTN</name>
<evidence type="ECO:0000256" key="1">
    <source>
        <dbReference type="SAM" id="MobiDB-lite"/>
    </source>
</evidence>
<keyword evidence="4" id="KW-1185">Reference proteome</keyword>
<evidence type="ECO:0000313" key="4">
    <source>
        <dbReference type="Proteomes" id="UP000283644"/>
    </source>
</evidence>
<sequence length="186" mass="19423">MRLHLRSHLATLVPLLLLLPTAVLTGGCSGDSDADDDGPSVVATGPDEQPTDEGTDGTSDPTDEPTDEPTSAPPDLPDAVAAVCTPYAEMVSAIKEAADSTTDRDAVAATIGPVMKEFAAQVPDLRRPPGLSERAWRGVGALAELVLELPDEPTYAEIEAVEGKLSPDQREAVGSAFDWFQSNCGL</sequence>
<feature type="signal peptide" evidence="2">
    <location>
        <begin position="1"/>
        <end position="25"/>
    </location>
</feature>
<evidence type="ECO:0000313" key="3">
    <source>
        <dbReference type="EMBL" id="RHW25781.1"/>
    </source>
</evidence>
<comment type="caution">
    <text evidence="3">The sequence shown here is derived from an EMBL/GenBank/DDBJ whole genome shotgun (WGS) entry which is preliminary data.</text>
</comment>
<feature type="region of interest" description="Disordered" evidence="1">
    <location>
        <begin position="29"/>
        <end position="78"/>
    </location>
</feature>
<keyword evidence="2" id="KW-0732">Signal</keyword>
<reference evidence="3 4" key="1">
    <citation type="submission" date="2018-09" db="EMBL/GenBank/DDBJ databases">
        <title>Genome sequencing of Nocardioides immobilis CCTCC AB 2017083 for comparison to Nocardioides silvaticus.</title>
        <authorList>
            <person name="Li C."/>
            <person name="Wang G."/>
        </authorList>
    </citation>
    <scope>NUCLEOTIDE SEQUENCE [LARGE SCALE GENOMIC DNA]</scope>
    <source>
        <strain evidence="3 4">CCTCC AB 2017083</strain>
    </source>
</reference>
<feature type="compositionally biased region" description="Acidic residues" evidence="1">
    <location>
        <begin position="49"/>
        <end position="67"/>
    </location>
</feature>
<dbReference type="EMBL" id="QXGH01000021">
    <property type="protein sequence ID" value="RHW25781.1"/>
    <property type="molecule type" value="Genomic_DNA"/>
</dbReference>
<gene>
    <name evidence="3" type="ORF">D0Z08_17180</name>
</gene>
<protein>
    <submittedName>
        <fullName evidence="3">Uncharacterized protein</fullName>
    </submittedName>
</protein>
<dbReference type="OrthoDB" id="9924876at2"/>
<dbReference type="RefSeq" id="WP_118926483.1">
    <property type="nucleotide sequence ID" value="NZ_QXGH01000021.1"/>
</dbReference>
<evidence type="ECO:0000256" key="2">
    <source>
        <dbReference type="SAM" id="SignalP"/>
    </source>
</evidence>
<proteinExistence type="predicted"/>
<organism evidence="3 4">
    <name type="scientific">Nocardioides immobilis</name>
    <dbReference type="NCBI Taxonomy" id="2049295"/>
    <lineage>
        <taxon>Bacteria</taxon>
        <taxon>Bacillati</taxon>
        <taxon>Actinomycetota</taxon>
        <taxon>Actinomycetes</taxon>
        <taxon>Propionibacteriales</taxon>
        <taxon>Nocardioidaceae</taxon>
        <taxon>Nocardioides</taxon>
    </lineage>
</organism>